<evidence type="ECO:0000313" key="1">
    <source>
        <dbReference type="EMBL" id="BBA74527.1"/>
    </source>
</evidence>
<name>A0A292GSI7_9HYPH</name>
<reference evidence="1" key="1">
    <citation type="submission" date="2016-07" db="EMBL/GenBank/DDBJ databases">
        <title>Genomics reveals synergistic degradation of pyrene by five bacteria in a mangrove sediment-derived bacterial consortium.</title>
        <authorList>
            <person name="Wanapaisan P."/>
            <person name="Vejarano F."/>
            <person name="Chakraborty J."/>
            <person name="Shintani M."/>
            <person name="Muangchinda C."/>
            <person name="Laothamteep N."/>
            <person name="Suzuki-Minakuchi C."/>
            <person name="Inoue K."/>
            <person name="Nojiri H."/>
            <person name="Pinyakong O."/>
        </authorList>
    </citation>
    <scope>NUCLEOTIDE SEQUENCE</scope>
    <source>
        <strain evidence="1">PW1</strain>
    </source>
</reference>
<proteinExistence type="predicted"/>
<dbReference type="EMBL" id="LC171369">
    <property type="protein sequence ID" value="BBA74527.1"/>
    <property type="molecule type" value="Genomic_DNA"/>
</dbReference>
<sequence length="60" mass="6821">MRLRPLSEELMINTISDAFGRPHKKNGSERLPFSIKHTLEKTRSSLSVQELKLLVAAMVD</sequence>
<organism evidence="1">
    <name type="scientific">Ochrobactrum sp. PW1</name>
    <dbReference type="NCBI Taxonomy" id="1882222"/>
    <lineage>
        <taxon>Bacteria</taxon>
        <taxon>Pseudomonadati</taxon>
        <taxon>Pseudomonadota</taxon>
        <taxon>Alphaproteobacteria</taxon>
        <taxon>Hyphomicrobiales</taxon>
        <taxon>Brucellaceae</taxon>
        <taxon>Brucella/Ochrobactrum group</taxon>
        <taxon>Ochrobactrum</taxon>
    </lineage>
</organism>
<dbReference type="AlphaFoldDB" id="A0A292GSI7"/>
<accession>A0A292GSI7</accession>
<protein>
    <submittedName>
        <fullName evidence="1">Uncharacterized protein</fullName>
    </submittedName>
</protein>